<keyword evidence="4" id="KW-0223">Dioxygenase</keyword>
<dbReference type="Gene3D" id="3.20.20.70">
    <property type="entry name" value="Aldolase class I"/>
    <property type="match status" value="1"/>
</dbReference>
<sequence length="347" mass="36938">MISIHTALTKKLGLKTPIISAPMAFASTPEMAAAVTAAGGLGCIGAGFDSTTLLKSKIQKIRTALGIASGEPVPLAIGFIGWILDMTEPSDDPRLLAILDEHPTAIWFAFSKDLGRYITQVHDHDKKHGRKTFIFVQVGSVASALRYAPECDCLVVQGNEAGGHGNSDAPPMFTLLQAVLRAVPSGPMIVAAGGISTGPQIAALLTMGAAGVVVGTRFLFTPECEYAQEKKAVLLKADLNATVRTLAYDDVGRTNGWPPNHNGRAIRNQIMDDLNQGLSLEERITKFDESMAKGEDSRLIIWAGVGVGLTSELKATADVLHELHQETIHTLKRGIRLLETPVLSATS</sequence>
<keyword evidence="2" id="KW-0288">FMN</keyword>
<comment type="caution">
    <text evidence="4">The sequence shown here is derived from an EMBL/GenBank/DDBJ whole genome shotgun (WGS) entry which is preliminary data.</text>
</comment>
<dbReference type="GO" id="GO:0018580">
    <property type="term" value="F:nitronate monooxygenase activity"/>
    <property type="evidence" value="ECO:0007669"/>
    <property type="project" value="InterPro"/>
</dbReference>
<dbReference type="CDD" id="cd04730">
    <property type="entry name" value="NPD_like"/>
    <property type="match status" value="1"/>
</dbReference>
<accession>A0AAD6VUG8</accession>
<keyword evidence="5" id="KW-1185">Reference proteome</keyword>
<gene>
    <name evidence="4" type="ORF">GGX14DRAFT_431747</name>
</gene>
<dbReference type="SUPFAM" id="SSF51412">
    <property type="entry name" value="Inosine monophosphate dehydrogenase (IMPDH)"/>
    <property type="match status" value="1"/>
</dbReference>
<evidence type="ECO:0000256" key="2">
    <source>
        <dbReference type="ARBA" id="ARBA00022643"/>
    </source>
</evidence>
<protein>
    <submittedName>
        <fullName evidence="4">2-nitropropane dioxygenase</fullName>
    </submittedName>
</protein>
<evidence type="ECO:0000313" key="4">
    <source>
        <dbReference type="EMBL" id="KAJ7220686.1"/>
    </source>
</evidence>
<dbReference type="Proteomes" id="UP001219525">
    <property type="component" value="Unassembled WGS sequence"/>
</dbReference>
<keyword evidence="3" id="KW-0560">Oxidoreductase</keyword>
<reference evidence="4" key="1">
    <citation type="submission" date="2023-03" db="EMBL/GenBank/DDBJ databases">
        <title>Massive genome expansion in bonnet fungi (Mycena s.s.) driven by repeated elements and novel gene families across ecological guilds.</title>
        <authorList>
            <consortium name="Lawrence Berkeley National Laboratory"/>
            <person name="Harder C.B."/>
            <person name="Miyauchi S."/>
            <person name="Viragh M."/>
            <person name="Kuo A."/>
            <person name="Thoen E."/>
            <person name="Andreopoulos B."/>
            <person name="Lu D."/>
            <person name="Skrede I."/>
            <person name="Drula E."/>
            <person name="Henrissat B."/>
            <person name="Morin E."/>
            <person name="Kohler A."/>
            <person name="Barry K."/>
            <person name="LaButti K."/>
            <person name="Morin E."/>
            <person name="Salamov A."/>
            <person name="Lipzen A."/>
            <person name="Mereny Z."/>
            <person name="Hegedus B."/>
            <person name="Baldrian P."/>
            <person name="Stursova M."/>
            <person name="Weitz H."/>
            <person name="Taylor A."/>
            <person name="Grigoriev I.V."/>
            <person name="Nagy L.G."/>
            <person name="Martin F."/>
            <person name="Kauserud H."/>
        </authorList>
    </citation>
    <scope>NUCLEOTIDE SEQUENCE</scope>
    <source>
        <strain evidence="4">9144</strain>
    </source>
</reference>
<dbReference type="EMBL" id="JARJCW010000009">
    <property type="protein sequence ID" value="KAJ7220686.1"/>
    <property type="molecule type" value="Genomic_DNA"/>
</dbReference>
<dbReference type="InterPro" id="IPR013785">
    <property type="entry name" value="Aldolase_TIM"/>
</dbReference>
<dbReference type="Pfam" id="PF03060">
    <property type="entry name" value="NMO"/>
    <property type="match status" value="2"/>
</dbReference>
<name>A0AAD6VUG8_9AGAR</name>
<dbReference type="GO" id="GO:0051213">
    <property type="term" value="F:dioxygenase activity"/>
    <property type="evidence" value="ECO:0007669"/>
    <property type="project" value="UniProtKB-KW"/>
</dbReference>
<evidence type="ECO:0000313" key="5">
    <source>
        <dbReference type="Proteomes" id="UP001219525"/>
    </source>
</evidence>
<dbReference type="AlphaFoldDB" id="A0AAD6VUG8"/>
<proteinExistence type="predicted"/>
<keyword evidence="1" id="KW-0285">Flavoprotein</keyword>
<evidence type="ECO:0000256" key="1">
    <source>
        <dbReference type="ARBA" id="ARBA00022630"/>
    </source>
</evidence>
<evidence type="ECO:0000256" key="3">
    <source>
        <dbReference type="ARBA" id="ARBA00023002"/>
    </source>
</evidence>
<dbReference type="PANTHER" id="PTHR32332:SF31">
    <property type="entry name" value="2-NITROPROPANE DIOXYGENASE FAMILY, PUTATIVE (AFU_ORTHOLOGUE AFUA_2G09850)-RELATED"/>
    <property type="match status" value="1"/>
</dbReference>
<organism evidence="4 5">
    <name type="scientific">Mycena pura</name>
    <dbReference type="NCBI Taxonomy" id="153505"/>
    <lineage>
        <taxon>Eukaryota</taxon>
        <taxon>Fungi</taxon>
        <taxon>Dikarya</taxon>
        <taxon>Basidiomycota</taxon>
        <taxon>Agaricomycotina</taxon>
        <taxon>Agaricomycetes</taxon>
        <taxon>Agaricomycetidae</taxon>
        <taxon>Agaricales</taxon>
        <taxon>Marasmiineae</taxon>
        <taxon>Mycenaceae</taxon>
        <taxon>Mycena</taxon>
    </lineage>
</organism>
<dbReference type="PANTHER" id="PTHR32332">
    <property type="entry name" value="2-NITROPROPANE DIOXYGENASE"/>
    <property type="match status" value="1"/>
</dbReference>
<dbReference type="InterPro" id="IPR004136">
    <property type="entry name" value="NMO"/>
</dbReference>